<dbReference type="EMBL" id="VDMD01000106">
    <property type="protein sequence ID" value="TRM55642.1"/>
    <property type="molecule type" value="Genomic_DNA"/>
</dbReference>
<organism evidence="1 2">
    <name type="scientific">Schizophyllum amplum</name>
    <dbReference type="NCBI Taxonomy" id="97359"/>
    <lineage>
        <taxon>Eukaryota</taxon>
        <taxon>Fungi</taxon>
        <taxon>Dikarya</taxon>
        <taxon>Basidiomycota</taxon>
        <taxon>Agaricomycotina</taxon>
        <taxon>Agaricomycetes</taxon>
        <taxon>Agaricomycetidae</taxon>
        <taxon>Agaricales</taxon>
        <taxon>Schizophyllaceae</taxon>
        <taxon>Schizophyllum</taxon>
    </lineage>
</organism>
<accession>A0A550BSX5</accession>
<evidence type="ECO:0000313" key="2">
    <source>
        <dbReference type="Proteomes" id="UP000320762"/>
    </source>
</evidence>
<evidence type="ECO:0000313" key="1">
    <source>
        <dbReference type="EMBL" id="TRM55642.1"/>
    </source>
</evidence>
<reference evidence="1 2" key="1">
    <citation type="journal article" date="2019" name="New Phytol.">
        <title>Comparative genomics reveals unique wood-decay strategies and fruiting body development in the Schizophyllaceae.</title>
        <authorList>
            <person name="Almasi E."/>
            <person name="Sahu N."/>
            <person name="Krizsan K."/>
            <person name="Balint B."/>
            <person name="Kovacs G.M."/>
            <person name="Kiss B."/>
            <person name="Cseklye J."/>
            <person name="Drula E."/>
            <person name="Henrissat B."/>
            <person name="Nagy I."/>
            <person name="Chovatia M."/>
            <person name="Adam C."/>
            <person name="LaButti K."/>
            <person name="Lipzen A."/>
            <person name="Riley R."/>
            <person name="Grigoriev I.V."/>
            <person name="Nagy L.G."/>
        </authorList>
    </citation>
    <scope>NUCLEOTIDE SEQUENCE [LARGE SCALE GENOMIC DNA]</scope>
    <source>
        <strain evidence="1 2">NL-1724</strain>
    </source>
</reference>
<sequence length="206" mass="22623">MSIPPPRLLSPSRDVVSVLVDGVYDILHAKGGNTTISEEEYGLESHDLLANDADVSLFAARPFEKYELTPLKLPQLRNLIADWLDDIQGEEKVPSNFDYTTARKDHLIAVLVNRTYGSTTREPRLSFERDVGVVRHAPRCKRGAARTKAPSFAKATPEAGAYSAPAPSALAKRDVVMSFDGIHNGDNIKLSYSRQAEATAYKVAIL</sequence>
<protein>
    <submittedName>
        <fullName evidence="1">Uncharacterized protein</fullName>
    </submittedName>
</protein>
<keyword evidence="2" id="KW-1185">Reference proteome</keyword>
<proteinExistence type="predicted"/>
<dbReference type="Proteomes" id="UP000320762">
    <property type="component" value="Unassembled WGS sequence"/>
</dbReference>
<comment type="caution">
    <text evidence="1">The sequence shown here is derived from an EMBL/GenBank/DDBJ whole genome shotgun (WGS) entry which is preliminary data.</text>
</comment>
<name>A0A550BSX5_9AGAR</name>
<dbReference type="AlphaFoldDB" id="A0A550BSX5"/>
<gene>
    <name evidence="1" type="ORF">BD626DRAFT_576933</name>
</gene>